<dbReference type="InterPro" id="IPR037026">
    <property type="entry name" value="Vgr_OB-fold_dom_sf"/>
</dbReference>
<dbReference type="RefSeq" id="WP_050432520.1">
    <property type="nucleotide sequence ID" value="NZ_CP012159.1"/>
</dbReference>
<evidence type="ECO:0000259" key="3">
    <source>
        <dbReference type="Pfam" id="PF22178"/>
    </source>
</evidence>
<dbReference type="SUPFAM" id="SSF69279">
    <property type="entry name" value="Phage tail proteins"/>
    <property type="match status" value="2"/>
</dbReference>
<dbReference type="Gene3D" id="3.55.50.10">
    <property type="entry name" value="Baseplate protein-like domains"/>
    <property type="match status" value="1"/>
</dbReference>
<dbReference type="Pfam" id="PF05954">
    <property type="entry name" value="Phage_GPD"/>
    <property type="match status" value="1"/>
</dbReference>
<dbReference type="SUPFAM" id="SSF69349">
    <property type="entry name" value="Phage fibre proteins"/>
    <property type="match status" value="1"/>
</dbReference>
<name>A0A0K1EID3_CHOCO</name>
<dbReference type="NCBIfam" id="TIGR01646">
    <property type="entry name" value="vgr_GE"/>
    <property type="match status" value="1"/>
</dbReference>
<dbReference type="Gene3D" id="4.10.220.110">
    <property type="match status" value="1"/>
</dbReference>
<dbReference type="InterPro" id="IPR006533">
    <property type="entry name" value="T6SS_Vgr_RhsGE"/>
</dbReference>
<dbReference type="EMBL" id="CP012159">
    <property type="protein sequence ID" value="AKT40609.1"/>
    <property type="molecule type" value="Genomic_DNA"/>
</dbReference>
<dbReference type="Pfam" id="PF04717">
    <property type="entry name" value="Phage_base_V"/>
    <property type="match status" value="1"/>
</dbReference>
<dbReference type="SUPFAM" id="SSF69255">
    <property type="entry name" value="gp5 N-terminal domain-like"/>
    <property type="match status" value="1"/>
</dbReference>
<accession>A0A0K1EID3</accession>
<evidence type="ECO:0000256" key="1">
    <source>
        <dbReference type="ARBA" id="ARBA00005558"/>
    </source>
</evidence>
<dbReference type="AlphaFoldDB" id="A0A0K1EID3"/>
<evidence type="ECO:0000313" key="5">
    <source>
        <dbReference type="Proteomes" id="UP000067626"/>
    </source>
</evidence>
<dbReference type="InterPro" id="IPR006531">
    <property type="entry name" value="Gp5/Vgr_OB"/>
</dbReference>
<dbReference type="STRING" id="52.CMC5_047650"/>
<evidence type="ECO:0000313" key="4">
    <source>
        <dbReference type="EMBL" id="AKT40609.1"/>
    </source>
</evidence>
<dbReference type="Gene3D" id="2.40.50.230">
    <property type="entry name" value="Gp5 N-terminal domain"/>
    <property type="match status" value="1"/>
</dbReference>
<protein>
    <submittedName>
        <fullName evidence="4">Uncharacterized protein</fullName>
    </submittedName>
</protein>
<dbReference type="NCBIfam" id="TIGR03361">
    <property type="entry name" value="VI_Rhs_Vgr"/>
    <property type="match status" value="1"/>
</dbReference>
<keyword evidence="5" id="KW-1185">Reference proteome</keyword>
<dbReference type="InterPro" id="IPR017847">
    <property type="entry name" value="T6SS_RhsGE_Vgr_subset"/>
</dbReference>
<dbReference type="Pfam" id="PF22178">
    <property type="entry name" value="Gp5_trimer_C"/>
    <property type="match status" value="1"/>
</dbReference>
<organism evidence="4 5">
    <name type="scientific">Chondromyces crocatus</name>
    <dbReference type="NCBI Taxonomy" id="52"/>
    <lineage>
        <taxon>Bacteria</taxon>
        <taxon>Pseudomonadati</taxon>
        <taxon>Myxococcota</taxon>
        <taxon>Polyangia</taxon>
        <taxon>Polyangiales</taxon>
        <taxon>Polyangiaceae</taxon>
        <taxon>Chondromyces</taxon>
    </lineage>
</organism>
<dbReference type="Gene3D" id="2.30.110.50">
    <property type="match status" value="1"/>
</dbReference>
<sequence length="736" mass="79878">MATLDPLRYFIDLGGSLREVNTLQGEEGISRTYRFEVTLHVAPDDPLDPDAVVRSDAALVVMRGMEERRVQGLVTRVQRAATRTKNAGAGQVRVLFEPRLAITRHRVDIRVFRDKTAPEIVAEVIGAHGVEVVQSLIGSYTRRPYCVQMRESDYDFAARLLEDEGIFYVVDDEGRMVLGDYTSAYLEGPGVLPFAHDAGLEGQEEAIYEVGWVGRATAGKVSLRDFNPERPRLDMDVSAPGPTAWGPEWYDYPGEYELPAQGQSKARLRAEALACQKRRLAGRSISGRLAAGARFSLVDAPSGVTDGEYVLTLVTHAWDRTATSFTVGFEALPGDVVFRPPVTTYVPMIPNPLTGYVTGPSGADIHTDGWGQVKVHFPWDRLQPKDDSCSHWIPVLQDNTGRSSAMPRIGWEVLCQYLEGDPDRPVVLGRVFNAADPFMEELPIRKMRISLQSLSSPRATDGPSGYNMIRFDDLAGSQVIDIHAQRDQNIVVANDQSEDVGAVETRLVKGNEAIRIGSNETVDVTVDSVAKVNGNQSVSVGGSRTATVTGVHIESVTKDHTLTIGGDHTRIAGTDDNMAVSKDLTEIISGDVLEMSDRTNTTTGGKTSVLMVGGSLFEVAKLGKSEGTSESRKETVSGLCFSMADGKHGARAEVSRTTTVGSGYMVTALKEVLLAGLDKLRVDATSMVLQGPSITLKVGETEIHLKDGRIDMKAPSEITVETQLQNNQGATTSSQN</sequence>
<dbReference type="OrthoDB" id="5512813at2"/>
<evidence type="ECO:0000259" key="2">
    <source>
        <dbReference type="Pfam" id="PF04717"/>
    </source>
</evidence>
<feature type="domain" description="Gp5/Type VI secretion system Vgr C-terminal trimerisation" evidence="3">
    <location>
        <begin position="459"/>
        <end position="564"/>
    </location>
</feature>
<dbReference type="KEGG" id="ccro:CMC5_047650"/>
<reference evidence="4 5" key="1">
    <citation type="submission" date="2015-07" db="EMBL/GenBank/DDBJ databases">
        <title>Genome analysis of myxobacterium Chondromyces crocatus Cm c5 reveals a high potential for natural compound synthesis and the genetic basis for the loss of fruiting body formation.</title>
        <authorList>
            <person name="Zaburannyi N."/>
            <person name="Bunk B."/>
            <person name="Maier J."/>
            <person name="Overmann J."/>
            <person name="Mueller R."/>
        </authorList>
    </citation>
    <scope>NUCLEOTIDE SEQUENCE [LARGE SCALE GENOMIC DNA]</scope>
    <source>
        <strain evidence="4 5">Cm c5</strain>
    </source>
</reference>
<dbReference type="Proteomes" id="UP000067626">
    <property type="component" value="Chromosome"/>
</dbReference>
<feature type="domain" description="Gp5/Type VI secretion system Vgr protein OB-fold" evidence="2">
    <location>
        <begin position="366"/>
        <end position="432"/>
    </location>
</feature>
<proteinExistence type="inferred from homology"/>
<dbReference type="PATRIC" id="fig|52.7.peg.5258"/>
<comment type="similarity">
    <text evidence="1">Belongs to the VgrG protein family.</text>
</comment>
<dbReference type="InterPro" id="IPR054030">
    <property type="entry name" value="Gp5_Vgr_C"/>
</dbReference>
<gene>
    <name evidence="4" type="ORF">CMC5_047650</name>
</gene>